<dbReference type="InterPro" id="IPR039968">
    <property type="entry name" value="BcerS-like"/>
</dbReference>
<dbReference type="InterPro" id="IPR016181">
    <property type="entry name" value="Acyl_CoA_acyltransferase"/>
</dbReference>
<dbReference type="PANTHER" id="PTHR41368:SF1">
    <property type="entry name" value="PROTEIN YGHO"/>
    <property type="match status" value="1"/>
</dbReference>
<gene>
    <name evidence="1" type="ORF">QM524_15140</name>
</gene>
<name>A0ABT6YBP9_9BACT</name>
<dbReference type="Proteomes" id="UP001236507">
    <property type="component" value="Unassembled WGS sequence"/>
</dbReference>
<sequence>MRILEVANDKKLQKEFLEFPVKLYAQDTNWIRPLDQDIENTFNPAKNKHFNHGECIRWILQSDTGETIGRVAAFINHETAKNEEQPTGGMGFFECIENQEAAFLLFDTCKEWLANRGMEAMDGPINFGERDSFWGLMIKGWDYEPTYKMPWTKQYYIQYFEDYGFKDYFQQYVYSAGILTSKTTQSVMDKANRVFGNPDITFKHIKKRELPKFGEDFRIIYNEAWAKFPGVKAMTEEQGQSLVAQMKPIIDEQLIWFAYDGDRPIAFFIVIPDLNQIVKHLNGKFGVWEKIKFILLLWRGVVTRTCGLIFGVVPDYQGKGVESAIAMKLRLEGMKDPFFQYETIDMNWVGDFNPKMNRFVSQLGTTLDKQYITYRYLFDREKPFKRCPRVG</sequence>
<organism evidence="1 2">
    <name type="scientific">Flectobacillus roseus</name>
    <dbReference type="NCBI Taxonomy" id="502259"/>
    <lineage>
        <taxon>Bacteria</taxon>
        <taxon>Pseudomonadati</taxon>
        <taxon>Bacteroidota</taxon>
        <taxon>Cytophagia</taxon>
        <taxon>Cytophagales</taxon>
        <taxon>Flectobacillaceae</taxon>
        <taxon>Flectobacillus</taxon>
    </lineage>
</organism>
<accession>A0ABT6YBP9</accession>
<protein>
    <recommendedName>
        <fullName evidence="3">N-acetyltransferase domain-containing protein</fullName>
    </recommendedName>
</protein>
<evidence type="ECO:0000313" key="2">
    <source>
        <dbReference type="Proteomes" id="UP001236507"/>
    </source>
</evidence>
<comment type="caution">
    <text evidence="1">The sequence shown here is derived from an EMBL/GenBank/DDBJ whole genome shotgun (WGS) entry which is preliminary data.</text>
</comment>
<dbReference type="RefSeq" id="WP_283345221.1">
    <property type="nucleotide sequence ID" value="NZ_JASHIF010000011.1"/>
</dbReference>
<dbReference type="EMBL" id="JASHIF010000011">
    <property type="protein sequence ID" value="MDI9860548.1"/>
    <property type="molecule type" value="Genomic_DNA"/>
</dbReference>
<dbReference type="SUPFAM" id="SSF55729">
    <property type="entry name" value="Acyl-CoA N-acyltransferases (Nat)"/>
    <property type="match status" value="1"/>
</dbReference>
<evidence type="ECO:0000313" key="1">
    <source>
        <dbReference type="EMBL" id="MDI9860548.1"/>
    </source>
</evidence>
<dbReference type="PANTHER" id="PTHR41368">
    <property type="entry name" value="PROTEIN YGHO"/>
    <property type="match status" value="1"/>
</dbReference>
<reference evidence="1 2" key="1">
    <citation type="submission" date="2023-05" db="EMBL/GenBank/DDBJ databases">
        <title>Novel species of genus Flectobacillus isolated from stream in China.</title>
        <authorList>
            <person name="Lu H."/>
        </authorList>
    </citation>
    <scope>NUCLEOTIDE SEQUENCE [LARGE SCALE GENOMIC DNA]</scope>
    <source>
        <strain evidence="1 2">KCTC 42575</strain>
    </source>
</reference>
<keyword evidence="2" id="KW-1185">Reference proteome</keyword>
<evidence type="ECO:0008006" key="3">
    <source>
        <dbReference type="Google" id="ProtNLM"/>
    </source>
</evidence>
<proteinExistence type="predicted"/>